<dbReference type="PANTHER" id="PTHR46825:SF9">
    <property type="entry name" value="BETA-LACTAMASE-RELATED DOMAIN-CONTAINING PROTEIN"/>
    <property type="match status" value="1"/>
</dbReference>
<dbReference type="Gene3D" id="3.40.710.10">
    <property type="entry name" value="DD-peptidase/beta-lactamase superfamily"/>
    <property type="match status" value="1"/>
</dbReference>
<dbReference type="InterPro" id="IPR012338">
    <property type="entry name" value="Beta-lactam/transpept-like"/>
</dbReference>
<organism evidence="3">
    <name type="scientific">uncultured Segetibacter sp</name>
    <dbReference type="NCBI Taxonomy" id="481133"/>
    <lineage>
        <taxon>Bacteria</taxon>
        <taxon>Pseudomonadati</taxon>
        <taxon>Bacteroidota</taxon>
        <taxon>Chitinophagia</taxon>
        <taxon>Chitinophagales</taxon>
        <taxon>Chitinophagaceae</taxon>
        <taxon>Segetibacter</taxon>
        <taxon>environmental samples</taxon>
    </lineage>
</organism>
<feature type="chain" id="PRO_5026962638" evidence="1">
    <location>
        <begin position="22"/>
        <end position="353"/>
    </location>
</feature>
<feature type="signal peptide" evidence="1">
    <location>
        <begin position="1"/>
        <end position="21"/>
    </location>
</feature>
<evidence type="ECO:0000259" key="2">
    <source>
        <dbReference type="Pfam" id="PF00144"/>
    </source>
</evidence>
<reference evidence="3" key="1">
    <citation type="submission" date="2020-02" db="EMBL/GenBank/DDBJ databases">
        <authorList>
            <person name="Meier V. D."/>
        </authorList>
    </citation>
    <scope>NUCLEOTIDE SEQUENCE</scope>
    <source>
        <strain evidence="3">AVDCRST_MAG96</strain>
    </source>
</reference>
<protein>
    <submittedName>
        <fullName evidence="3">Beta-lactamase class C-like and penicillin binding proteins (PBPs) superfamily</fullName>
    </submittedName>
</protein>
<dbReference type="Pfam" id="PF00144">
    <property type="entry name" value="Beta-lactamase"/>
    <property type="match status" value="1"/>
</dbReference>
<feature type="domain" description="Beta-lactamase-related" evidence="2">
    <location>
        <begin position="38"/>
        <end position="334"/>
    </location>
</feature>
<dbReference type="InterPro" id="IPR050491">
    <property type="entry name" value="AmpC-like"/>
</dbReference>
<evidence type="ECO:0000256" key="1">
    <source>
        <dbReference type="SAM" id="SignalP"/>
    </source>
</evidence>
<dbReference type="EMBL" id="CADCVN010001171">
    <property type="protein sequence ID" value="CAA9522187.1"/>
    <property type="molecule type" value="Genomic_DNA"/>
</dbReference>
<name>A0A6J4TGR2_9BACT</name>
<dbReference type="AlphaFoldDB" id="A0A6J4TGR2"/>
<dbReference type="SUPFAM" id="SSF56601">
    <property type="entry name" value="beta-lactamase/transpeptidase-like"/>
    <property type="match status" value="1"/>
</dbReference>
<sequence>MKTFRVTNLLAFTLLSLTCLAQSKKFPDVDKALHSLKEKRLFNGSVMVAKNGSVIYQRNVGMADMEHNVPINATTKFELASISKTFTALLVLQLVEKGKITLDAKVSDYIPEFNRKDSGEITIHHLLSHTSGIQDFVGLNCPFASWTEKEFLEGLTKTLINFKAGSQFGYSSSTYVLLRFIIERVTGASYESNLKEHILKVAGMNNSGVLHNNELLANRALGYVSTEKAYYNAIPIASHDIFLGAASIYSTTQDLLKFDQALYGNKLLGPKLKDKMFTTAQPPYGYGWFISKDTSKGKTVAHGGDIFGFTTLIERRLKDKILIVILGNLQSADREEIVKILKKTLQVHDIGAL</sequence>
<keyword evidence="1" id="KW-0732">Signal</keyword>
<evidence type="ECO:0000313" key="3">
    <source>
        <dbReference type="EMBL" id="CAA9522187.1"/>
    </source>
</evidence>
<dbReference type="InterPro" id="IPR001466">
    <property type="entry name" value="Beta-lactam-related"/>
</dbReference>
<proteinExistence type="predicted"/>
<accession>A0A6J4TGR2</accession>
<dbReference type="PANTHER" id="PTHR46825">
    <property type="entry name" value="D-ALANYL-D-ALANINE-CARBOXYPEPTIDASE/ENDOPEPTIDASE AMPH"/>
    <property type="match status" value="1"/>
</dbReference>
<gene>
    <name evidence="3" type="ORF">AVDCRST_MAG96-2987</name>
</gene>